<protein>
    <submittedName>
        <fullName evidence="3">CSON012870 protein</fullName>
    </submittedName>
</protein>
<evidence type="ECO:0000256" key="1">
    <source>
        <dbReference type="SAM" id="Coils"/>
    </source>
</evidence>
<name>A0A336LRZ6_CULSO</name>
<dbReference type="EMBL" id="UFQT01000062">
    <property type="protein sequence ID" value="SSX19207.1"/>
    <property type="molecule type" value="Genomic_DNA"/>
</dbReference>
<dbReference type="AlphaFoldDB" id="A0A336LRZ6"/>
<evidence type="ECO:0000256" key="2">
    <source>
        <dbReference type="SAM" id="MobiDB-lite"/>
    </source>
</evidence>
<feature type="compositionally biased region" description="Basic and acidic residues" evidence="2">
    <location>
        <begin position="76"/>
        <end position="85"/>
    </location>
</feature>
<sequence length="368" mass="43195">MNSKFDESPEMGIQHIDKNQRSTIRTKIVNIKALQQEKVELERKFAALLDHQNEIIDRILKLTEANKNLENQLKEIEDTTRHTESEANNQITEKEKEISELKASLTKAQNQIIEYENEKKNLLSQKSPGKGELKRIRDALSKANTENRKLIKELDEMKSKENTCSQELKRLKTRNEILRKTEKSSNDEIIKERDMLKEKLQKLKDETQAEHASLLSKIQYLEESNLKKSNEILKLSNYIKDIECHKDRMERYSKTLEKENQDLRTSLLHQAQESRKEAEDKVVESQKIVNSLKETLQHESSKSLEILENEKSKLTEINQSLLNDLNTKNDELRAVRSDLESIRGSKDKLMEKMEEMKNQIRYLILIIN</sequence>
<feature type="region of interest" description="Disordered" evidence="2">
    <location>
        <begin position="76"/>
        <end position="95"/>
    </location>
</feature>
<organism evidence="3">
    <name type="scientific">Culicoides sonorensis</name>
    <name type="common">Biting midge</name>
    <dbReference type="NCBI Taxonomy" id="179676"/>
    <lineage>
        <taxon>Eukaryota</taxon>
        <taxon>Metazoa</taxon>
        <taxon>Ecdysozoa</taxon>
        <taxon>Arthropoda</taxon>
        <taxon>Hexapoda</taxon>
        <taxon>Insecta</taxon>
        <taxon>Pterygota</taxon>
        <taxon>Neoptera</taxon>
        <taxon>Endopterygota</taxon>
        <taxon>Diptera</taxon>
        <taxon>Nematocera</taxon>
        <taxon>Chironomoidea</taxon>
        <taxon>Ceratopogonidae</taxon>
        <taxon>Ceratopogoninae</taxon>
        <taxon>Culicoides</taxon>
        <taxon>Monoculicoides</taxon>
    </lineage>
</organism>
<reference evidence="3" key="1">
    <citation type="submission" date="2018-07" db="EMBL/GenBank/DDBJ databases">
        <authorList>
            <person name="Quirk P.G."/>
            <person name="Krulwich T.A."/>
        </authorList>
    </citation>
    <scope>NUCLEOTIDE SEQUENCE</scope>
</reference>
<dbReference type="VEuPathDB" id="VectorBase:CSON012870"/>
<feature type="coiled-coil region" evidence="1">
    <location>
        <begin position="242"/>
        <end position="359"/>
    </location>
</feature>
<dbReference type="OMA" id="CKHLESE"/>
<accession>A0A336LRZ6</accession>
<gene>
    <name evidence="3" type="primary">CSON012870</name>
</gene>
<keyword evidence="1" id="KW-0175">Coiled coil</keyword>
<evidence type="ECO:0000313" key="3">
    <source>
        <dbReference type="EMBL" id="SSX19207.1"/>
    </source>
</evidence>
<proteinExistence type="predicted"/>